<feature type="compositionally biased region" description="Pro residues" evidence="2">
    <location>
        <begin position="134"/>
        <end position="153"/>
    </location>
</feature>
<organism evidence="4 5">
    <name type="scientific">Allostreptomyces psammosilenae</name>
    <dbReference type="NCBI Taxonomy" id="1892865"/>
    <lineage>
        <taxon>Bacteria</taxon>
        <taxon>Bacillati</taxon>
        <taxon>Actinomycetota</taxon>
        <taxon>Actinomycetes</taxon>
        <taxon>Kitasatosporales</taxon>
        <taxon>Streptomycetaceae</taxon>
        <taxon>Allostreptomyces</taxon>
    </lineage>
</organism>
<evidence type="ECO:0000259" key="3">
    <source>
        <dbReference type="Pfam" id="PF13581"/>
    </source>
</evidence>
<evidence type="ECO:0000256" key="1">
    <source>
        <dbReference type="ARBA" id="ARBA00022527"/>
    </source>
</evidence>
<keyword evidence="5" id="KW-1185">Reference proteome</keyword>
<evidence type="ECO:0000313" key="4">
    <source>
        <dbReference type="EMBL" id="NYI03591.1"/>
    </source>
</evidence>
<evidence type="ECO:0000313" key="5">
    <source>
        <dbReference type="Proteomes" id="UP000567795"/>
    </source>
</evidence>
<dbReference type="RefSeq" id="WP_312892393.1">
    <property type="nucleotide sequence ID" value="NZ_JACBZD010000001.1"/>
</dbReference>
<dbReference type="InterPro" id="IPR050267">
    <property type="entry name" value="Anti-sigma-factor_SerPK"/>
</dbReference>
<sequence length="176" mass="19070">MRRWPPLPASVGAARWLVRDRLTVWCVPADSIDTAELLTSELLTNAVVHAAVPEQLLELTVLLHDDHLRIAVSDACPTVPEPRAADSFSESPRGLTIVQALAHDWGTDARAPRGKTVWCLLKLPLSASRPTPPWAPPAIPAPATAPTPLPPPVARRFPAVPRARAGESVGRRDRRP</sequence>
<keyword evidence="1" id="KW-0808">Transferase</keyword>
<dbReference type="Pfam" id="PF13581">
    <property type="entry name" value="HATPase_c_2"/>
    <property type="match status" value="1"/>
</dbReference>
<dbReference type="InterPro" id="IPR003594">
    <property type="entry name" value="HATPase_dom"/>
</dbReference>
<reference evidence="4 5" key="1">
    <citation type="submission" date="2020-07" db="EMBL/GenBank/DDBJ databases">
        <title>Sequencing the genomes of 1000 actinobacteria strains.</title>
        <authorList>
            <person name="Klenk H.-P."/>
        </authorList>
    </citation>
    <scope>NUCLEOTIDE SEQUENCE [LARGE SCALE GENOMIC DNA]</scope>
    <source>
        <strain evidence="4 5">DSM 42178</strain>
    </source>
</reference>
<dbReference type="PANTHER" id="PTHR35526:SF3">
    <property type="entry name" value="ANTI-SIGMA-F FACTOR RSBW"/>
    <property type="match status" value="1"/>
</dbReference>
<gene>
    <name evidence="4" type="ORF">FHU37_000534</name>
</gene>
<keyword evidence="1" id="KW-0723">Serine/threonine-protein kinase</keyword>
<dbReference type="AlphaFoldDB" id="A0A852ZY89"/>
<feature type="region of interest" description="Disordered" evidence="2">
    <location>
        <begin position="134"/>
        <end position="176"/>
    </location>
</feature>
<feature type="compositionally biased region" description="Low complexity" evidence="2">
    <location>
        <begin position="154"/>
        <end position="163"/>
    </location>
</feature>
<dbReference type="EMBL" id="JACBZD010000001">
    <property type="protein sequence ID" value="NYI03591.1"/>
    <property type="molecule type" value="Genomic_DNA"/>
</dbReference>
<dbReference type="Proteomes" id="UP000567795">
    <property type="component" value="Unassembled WGS sequence"/>
</dbReference>
<accession>A0A852ZY89</accession>
<proteinExistence type="predicted"/>
<dbReference type="SUPFAM" id="SSF55874">
    <property type="entry name" value="ATPase domain of HSP90 chaperone/DNA topoisomerase II/histidine kinase"/>
    <property type="match status" value="1"/>
</dbReference>
<dbReference type="Gene3D" id="3.30.565.10">
    <property type="entry name" value="Histidine kinase-like ATPase, C-terminal domain"/>
    <property type="match status" value="1"/>
</dbReference>
<evidence type="ECO:0000256" key="2">
    <source>
        <dbReference type="SAM" id="MobiDB-lite"/>
    </source>
</evidence>
<protein>
    <recommendedName>
        <fullName evidence="3">Histidine kinase/HSP90-like ATPase domain-containing protein</fullName>
    </recommendedName>
</protein>
<feature type="domain" description="Histidine kinase/HSP90-like ATPase" evidence="3">
    <location>
        <begin position="5"/>
        <end position="118"/>
    </location>
</feature>
<dbReference type="InterPro" id="IPR036890">
    <property type="entry name" value="HATPase_C_sf"/>
</dbReference>
<name>A0A852ZY89_9ACTN</name>
<dbReference type="CDD" id="cd16936">
    <property type="entry name" value="HATPase_RsbW-like"/>
    <property type="match status" value="1"/>
</dbReference>
<dbReference type="GO" id="GO:0004674">
    <property type="term" value="F:protein serine/threonine kinase activity"/>
    <property type="evidence" value="ECO:0007669"/>
    <property type="project" value="UniProtKB-KW"/>
</dbReference>
<dbReference type="PANTHER" id="PTHR35526">
    <property type="entry name" value="ANTI-SIGMA-F FACTOR RSBW-RELATED"/>
    <property type="match status" value="1"/>
</dbReference>
<keyword evidence="1" id="KW-0418">Kinase</keyword>
<comment type="caution">
    <text evidence="4">The sequence shown here is derived from an EMBL/GenBank/DDBJ whole genome shotgun (WGS) entry which is preliminary data.</text>
</comment>